<dbReference type="PANTHER" id="PTHR22762">
    <property type="entry name" value="ALPHA-GLUCOSIDASE"/>
    <property type="match status" value="1"/>
</dbReference>
<dbReference type="PROSITE" id="PS00025">
    <property type="entry name" value="P_TREFOIL_1"/>
    <property type="match status" value="1"/>
</dbReference>
<dbReference type="eggNOG" id="KOG1065">
    <property type="taxonomic scope" value="Eukaryota"/>
</dbReference>
<dbReference type="Pfam" id="PF21365">
    <property type="entry name" value="Glyco_hydro_31_3rd"/>
    <property type="match status" value="1"/>
</dbReference>
<dbReference type="InterPro" id="IPR025887">
    <property type="entry name" value="Glyco_hydro_31_N_dom"/>
</dbReference>
<dbReference type="CDD" id="cd06602">
    <property type="entry name" value="GH31_MGAM_SI_GAA"/>
    <property type="match status" value="1"/>
</dbReference>
<dbReference type="Gene3D" id="3.20.20.80">
    <property type="entry name" value="Glycosidases"/>
    <property type="match status" value="1"/>
</dbReference>
<evidence type="ECO:0000256" key="7">
    <source>
        <dbReference type="ARBA" id="ARBA00023295"/>
    </source>
</evidence>
<dbReference type="InterPro" id="IPR017957">
    <property type="entry name" value="P_trefoil_CS"/>
</dbReference>
<name>A0A212F808_DANPL</name>
<keyword evidence="7 9" id="KW-0326">Glycosidase</keyword>
<dbReference type="InterPro" id="IPR013780">
    <property type="entry name" value="Glyco_hydro_b"/>
</dbReference>
<dbReference type="KEGG" id="dpl:KGM_212394"/>
<dbReference type="InterPro" id="IPR011013">
    <property type="entry name" value="Gal_mutarotase_sf_dom"/>
</dbReference>
<dbReference type="OrthoDB" id="1334205at2759"/>
<dbReference type="CDD" id="cd14752">
    <property type="entry name" value="GH31_N"/>
    <property type="match status" value="1"/>
</dbReference>
<evidence type="ECO:0000256" key="6">
    <source>
        <dbReference type="ARBA" id="ARBA00023180"/>
    </source>
</evidence>
<protein>
    <submittedName>
        <fullName evidence="11">Acid alpha-glucosidase</fullName>
    </submittedName>
</protein>
<evidence type="ECO:0000256" key="10">
    <source>
        <dbReference type="SAM" id="MobiDB-lite"/>
    </source>
</evidence>
<keyword evidence="3 9" id="KW-0378">Hydrolase</keyword>
<dbReference type="InterPro" id="IPR000519">
    <property type="entry name" value="P_trefoil_dom"/>
</dbReference>
<evidence type="ECO:0000256" key="2">
    <source>
        <dbReference type="ARBA" id="ARBA00007806"/>
    </source>
</evidence>
<evidence type="ECO:0000313" key="12">
    <source>
        <dbReference type="Proteomes" id="UP000007151"/>
    </source>
</evidence>
<dbReference type="Pfam" id="PF01055">
    <property type="entry name" value="Glyco_hydro_31_2nd"/>
    <property type="match status" value="1"/>
</dbReference>
<dbReference type="SUPFAM" id="SSF74650">
    <property type="entry name" value="Galactose mutarotase-like"/>
    <property type="match status" value="1"/>
</dbReference>
<keyword evidence="5" id="KW-1015">Disulfide bond</keyword>
<evidence type="ECO:0000256" key="1">
    <source>
        <dbReference type="ARBA" id="ARBA00004308"/>
    </source>
</evidence>
<dbReference type="SUPFAM" id="SSF51011">
    <property type="entry name" value="Glycosyl hydrolase domain"/>
    <property type="match status" value="1"/>
</dbReference>
<comment type="subcellular location">
    <subcellularLocation>
        <location evidence="1">Endomembrane system</location>
    </subcellularLocation>
</comment>
<dbReference type="GO" id="GO:0005975">
    <property type="term" value="P:carbohydrate metabolic process"/>
    <property type="evidence" value="ECO:0007669"/>
    <property type="project" value="InterPro"/>
</dbReference>
<dbReference type="SMART" id="SM00018">
    <property type="entry name" value="PD"/>
    <property type="match status" value="1"/>
</dbReference>
<evidence type="ECO:0000256" key="9">
    <source>
        <dbReference type="RuleBase" id="RU361185"/>
    </source>
</evidence>
<reference evidence="11 12" key="1">
    <citation type="journal article" date="2011" name="Cell">
        <title>The monarch butterfly genome yields insights into long-distance migration.</title>
        <authorList>
            <person name="Zhan S."/>
            <person name="Merlin C."/>
            <person name="Boore J.L."/>
            <person name="Reppert S.M."/>
        </authorList>
    </citation>
    <scope>NUCLEOTIDE SEQUENCE [LARGE SCALE GENOMIC DNA]</scope>
    <source>
        <strain evidence="11">F-2</strain>
    </source>
</reference>
<feature type="compositionally biased region" description="Basic and acidic residues" evidence="10">
    <location>
        <begin position="113"/>
        <end position="123"/>
    </location>
</feature>
<dbReference type="Pfam" id="PF00088">
    <property type="entry name" value="Trefoil"/>
    <property type="match status" value="1"/>
</dbReference>
<keyword evidence="4" id="KW-0472">Membrane</keyword>
<comment type="similarity">
    <text evidence="2 9">Belongs to the glycosyl hydrolase 31 family.</text>
</comment>
<dbReference type="eggNOG" id="KOG2101">
    <property type="taxonomic scope" value="Eukaryota"/>
</dbReference>
<dbReference type="Proteomes" id="UP000007151">
    <property type="component" value="Unassembled WGS sequence"/>
</dbReference>
<dbReference type="InterPro" id="IPR017853">
    <property type="entry name" value="GH"/>
</dbReference>
<dbReference type="Pfam" id="PF13802">
    <property type="entry name" value="Gal_mutarotas_2"/>
    <property type="match status" value="1"/>
</dbReference>
<sequence length="1095" mass="123376">MPKIPYKPEKGREEDEDYEIVSFEDFCDKPPGTSTDLLTLNDNINYRLHYETDKASNFPEAGEPSTRDIGMHTETSLNGPKNASYKRKLSFAPFGRTDKNSRGPLFSGVIPKPRNEGESREHRYERFSPRGGWLARTWEQLGNLLPGMLATALLSALCVGAWWAVGGALSGSWGDDHYRRLYERAHPDDIKKPLSPVIEKIIPTENRYHDHNNLSTKNKNITEASYKKDNKKSDYGDLDHQCGDVSDSMRFDCHPQGGASEEACTKRGCCWGATAVQGAPYCYYPKHYPSYRFMNSTENKHSMTVYYAHGLDTGYPGQWGTVMVTFNYLADDVLQIKMTDANNKRFEPPYPEVPVVSGRVTSLQYRVLVDSAAVGFKVIRTEDNVTIVDTQNVGGLILSEKFLQLSSVLPTDHVYGLGEKQAPLLNNFNWNTFTLFNSDMPPIENKSLYGTHPFYLALERNGKSHGMLLLNSNAMDIVLQPSPAITYRAVGGVLDFLVMMGPSPSQVVSQLTSLIGRPFMPPYWALGFHLCKYDYGSLNTTRQVMQRNIDAGIPLDAQWNDLDYMSTANDFTYDKKKYEGLPQFVDDLHQKGMHYVVLVDPGVSASETPGSYPPFDRGLEMDVFVKNSTDQPFVGKVWNPKSTVWPDFTNPNASVYWKEMLEEFYKLVKFDGVWIDMNEPSNFLSGSMYGECDPEDLPYTPAETPQEGLKYKTLCMDAKHYAGKHYDVHNVYAMAEAVVTFNAMREVRGKRPLVLSRASSPGLGRVAAHWSGDVYSKWHDLKMSIPALLSFSLFGVPLMGSDICGFIGDTSEELCKRWMQLGAFYPFSRNHNSNEAKPQDPVAMGAGVVRASRNALRTRYRMLPYYYTLFWKAHVAGETVARPLFMEFPSLSKVHSIDEQFMLGPHVLVSPILIPGNSTTALFPSTTWYSFLDGRYLARDRWMEIGEGDIISIRAGAILPLQEPPSKGPVNTVVSRSGPLQLLVVPDKEGAAHGQLYWDDGDSINTYEEKKYSHIDFIVKNNELQNIVQWWGYGVPSLNSISILGMKPLKSLTINDIPTKYTYINKTQVVTISSINLPLDKTFRVKWTYQKTGKI</sequence>
<dbReference type="Gene3D" id="2.60.40.1760">
    <property type="entry name" value="glycosyl hydrolase (family 31)"/>
    <property type="match status" value="1"/>
</dbReference>
<dbReference type="STRING" id="278856.A0A212F808"/>
<dbReference type="InterPro" id="IPR030458">
    <property type="entry name" value="Glyco_hydro_31_AS"/>
</dbReference>
<dbReference type="EMBL" id="AGBW02009812">
    <property type="protein sequence ID" value="OWR49877.1"/>
    <property type="molecule type" value="Genomic_DNA"/>
</dbReference>
<evidence type="ECO:0000256" key="4">
    <source>
        <dbReference type="ARBA" id="ARBA00023136"/>
    </source>
</evidence>
<dbReference type="SUPFAM" id="SSF51445">
    <property type="entry name" value="(Trans)glycosidases"/>
    <property type="match status" value="1"/>
</dbReference>
<dbReference type="Gene3D" id="4.10.110.10">
    <property type="entry name" value="Spasmolytic Protein, domain 1"/>
    <property type="match status" value="1"/>
</dbReference>
<feature type="region of interest" description="Disordered" evidence="10">
    <location>
        <begin position="102"/>
        <end position="123"/>
    </location>
</feature>
<evidence type="ECO:0000256" key="5">
    <source>
        <dbReference type="ARBA" id="ARBA00023157"/>
    </source>
</evidence>
<keyword evidence="6" id="KW-0325">Glycoprotein</keyword>
<evidence type="ECO:0000256" key="3">
    <source>
        <dbReference type="ARBA" id="ARBA00022801"/>
    </source>
</evidence>
<dbReference type="GO" id="GO:0030246">
    <property type="term" value="F:carbohydrate binding"/>
    <property type="evidence" value="ECO:0007669"/>
    <property type="project" value="InterPro"/>
</dbReference>
<organism evidence="11 12">
    <name type="scientific">Danaus plexippus plexippus</name>
    <dbReference type="NCBI Taxonomy" id="278856"/>
    <lineage>
        <taxon>Eukaryota</taxon>
        <taxon>Metazoa</taxon>
        <taxon>Ecdysozoa</taxon>
        <taxon>Arthropoda</taxon>
        <taxon>Hexapoda</taxon>
        <taxon>Insecta</taxon>
        <taxon>Pterygota</taxon>
        <taxon>Neoptera</taxon>
        <taxon>Endopterygota</taxon>
        <taxon>Lepidoptera</taxon>
        <taxon>Glossata</taxon>
        <taxon>Ditrysia</taxon>
        <taxon>Papilionoidea</taxon>
        <taxon>Nymphalidae</taxon>
        <taxon>Danainae</taxon>
        <taxon>Danaini</taxon>
        <taxon>Danaina</taxon>
        <taxon>Danaus</taxon>
        <taxon>Danaus</taxon>
    </lineage>
</organism>
<dbReference type="InterPro" id="IPR048395">
    <property type="entry name" value="Glyco_hydro_31_C"/>
</dbReference>
<dbReference type="PANTHER" id="PTHR22762:SF131">
    <property type="entry name" value="GLYCOSIDE HYDROLASE FAMILY 31 N-TERMINAL DOMAIN-CONTAINING PROTEIN"/>
    <property type="match status" value="1"/>
</dbReference>
<evidence type="ECO:0000313" key="11">
    <source>
        <dbReference type="EMBL" id="OWR49877.1"/>
    </source>
</evidence>
<dbReference type="CDD" id="cd00111">
    <property type="entry name" value="Trefoil"/>
    <property type="match status" value="1"/>
</dbReference>
<keyword evidence="12" id="KW-1185">Reference proteome</keyword>
<comment type="caution">
    <text evidence="11">The sequence shown here is derived from an EMBL/GenBank/DDBJ whole genome shotgun (WGS) entry which is preliminary data.</text>
</comment>
<comment type="caution">
    <text evidence="8">Lacks conserved residue(s) required for the propagation of feature annotation.</text>
</comment>
<dbReference type="PROSITE" id="PS51448">
    <property type="entry name" value="P_TREFOIL_2"/>
    <property type="match status" value="1"/>
</dbReference>
<evidence type="ECO:0000256" key="8">
    <source>
        <dbReference type="PROSITE-ProRule" id="PRU00779"/>
    </source>
</evidence>
<dbReference type="GO" id="GO:0004558">
    <property type="term" value="F:alpha-1,4-glucosidase activity"/>
    <property type="evidence" value="ECO:0007669"/>
    <property type="project" value="TreeGrafter"/>
</dbReference>
<proteinExistence type="inferred from homology"/>
<dbReference type="Gene3D" id="2.60.40.1180">
    <property type="entry name" value="Golgi alpha-mannosidase II"/>
    <property type="match status" value="2"/>
</dbReference>
<dbReference type="PROSITE" id="PS00129">
    <property type="entry name" value="GLYCOSYL_HYDROL_F31_1"/>
    <property type="match status" value="1"/>
</dbReference>
<gene>
    <name evidence="11" type="ORF">KGM_212394</name>
</gene>
<accession>A0A212F808</accession>
<dbReference type="GO" id="GO:0012505">
    <property type="term" value="C:endomembrane system"/>
    <property type="evidence" value="ECO:0007669"/>
    <property type="project" value="UniProtKB-SubCell"/>
</dbReference>
<dbReference type="InterPro" id="IPR000322">
    <property type="entry name" value="Glyco_hydro_31_TIM"/>
</dbReference>
<dbReference type="AlphaFoldDB" id="A0A212F808"/>
<dbReference type="InterPro" id="IPR044913">
    <property type="entry name" value="P_trefoil_dom_sf"/>
</dbReference>